<feature type="active site" evidence="8">
    <location>
        <position position="209"/>
    </location>
</feature>
<dbReference type="GO" id="GO:0004222">
    <property type="term" value="F:metalloendopeptidase activity"/>
    <property type="evidence" value="ECO:0007669"/>
    <property type="project" value="UniProtKB-UniRule"/>
</dbReference>
<keyword evidence="5 9" id="KW-0862">Zinc</keyword>
<dbReference type="GO" id="GO:0016020">
    <property type="term" value="C:membrane"/>
    <property type="evidence" value="ECO:0007669"/>
    <property type="project" value="InterPro"/>
</dbReference>
<dbReference type="Gene3D" id="2.10.55.10">
    <property type="entry name" value="Leishmanolysin domain 3"/>
    <property type="match status" value="1"/>
</dbReference>
<evidence type="ECO:0000256" key="6">
    <source>
        <dbReference type="ARBA" id="ARBA00023049"/>
    </source>
</evidence>
<accession>A0A8C6SGV4</accession>
<evidence type="ECO:0000256" key="2">
    <source>
        <dbReference type="ARBA" id="ARBA00022670"/>
    </source>
</evidence>
<dbReference type="PANTHER" id="PTHR10942:SF0">
    <property type="entry name" value="LEISHMANOLYSIN-LIKE PEPTIDASE"/>
    <property type="match status" value="1"/>
</dbReference>
<evidence type="ECO:0000256" key="5">
    <source>
        <dbReference type="ARBA" id="ARBA00022833"/>
    </source>
</evidence>
<feature type="binding site" evidence="9">
    <location>
        <position position="212"/>
    </location>
    <ligand>
        <name>Zn(2+)</name>
        <dbReference type="ChEBI" id="CHEBI:29105"/>
        <note>catalytic</note>
    </ligand>
</feature>
<evidence type="ECO:0000256" key="9">
    <source>
        <dbReference type="PIRSR" id="PIRSR601577-2"/>
    </source>
</evidence>
<evidence type="ECO:0000256" key="8">
    <source>
        <dbReference type="PIRSR" id="PIRSR601577-1"/>
    </source>
</evidence>
<comment type="similarity">
    <text evidence="1 10">Belongs to the peptidase M8 family.</text>
</comment>
<protein>
    <recommendedName>
        <fullName evidence="7 10">Leishmanolysin-like peptidase</fullName>
        <ecNumber evidence="10">3.4.24.-</ecNumber>
    </recommendedName>
</protein>
<evidence type="ECO:0000313" key="12">
    <source>
        <dbReference type="Proteomes" id="UP000694523"/>
    </source>
</evidence>
<sequence>HFANRARICYLNITDQVLFLQMIHVHLKHDRLTKRSSGDDLQLRIKIIYDYSDKLFPQAIDYLQRAFSVRHRVGPVLLSRQCSTNQYLRKRDDPHRYCQDACADVTRCGPVIVPQHHLQQCKVCSESGKSCGPSGPADGPGVEGSDFVLYVSGVITERCGQENIVAYAAYCQLEAQLDRPIAGYANLCPAKISSQPQEFEGMLSTVKHEIIHALGFSAGLFAFYHDDEGQPLTPRFASGLPPFNETLGLYQWSDAVIRRVNRLWNTRGGAMVQHQVHVLVTPRVVEEARRHFKSSPLQLTCRQDQLAVAVCNLQKYPQPLPLEYQYFDQIPDVSAEQLPFFGGAVEIADFCPFSQEFSWHLSGEYQRNSYCRVSENQPDWWRNYGAEQYGPNSVCLYQKTAFVMEQCTRKMSYPDWGSGCYKVSCSAQGLVVHVGDQRFLCLRKGQPLSVSVRANDWVYNGVLVCPACHDFCDDCPLPHLLPPGNTSRSNPIDPCSSSPGLAITLWLLMLNLLPLWPD</sequence>
<keyword evidence="12" id="KW-1185">Reference proteome</keyword>
<dbReference type="InterPro" id="IPR001577">
    <property type="entry name" value="Peptidase_M8"/>
</dbReference>
<evidence type="ECO:0000313" key="11">
    <source>
        <dbReference type="Ensembl" id="ENSNMLP00000003692.1"/>
    </source>
</evidence>
<dbReference type="AlphaFoldDB" id="A0A8C6SGV4"/>
<evidence type="ECO:0000256" key="4">
    <source>
        <dbReference type="ARBA" id="ARBA00022801"/>
    </source>
</evidence>
<feature type="binding site" evidence="9">
    <location>
        <position position="208"/>
    </location>
    <ligand>
        <name>Zn(2+)</name>
        <dbReference type="ChEBI" id="CHEBI:29105"/>
        <note>catalytic</note>
    </ligand>
</feature>
<dbReference type="PANTHER" id="PTHR10942">
    <property type="entry name" value="LEISHMANOLYSIN-LIKE PEPTIDASE"/>
    <property type="match status" value="1"/>
</dbReference>
<dbReference type="GO" id="GO:0007155">
    <property type="term" value="P:cell adhesion"/>
    <property type="evidence" value="ECO:0007669"/>
    <property type="project" value="InterPro"/>
</dbReference>
<reference evidence="11" key="1">
    <citation type="submission" date="2025-08" db="UniProtKB">
        <authorList>
            <consortium name="Ensembl"/>
        </authorList>
    </citation>
    <scope>IDENTIFICATION</scope>
</reference>
<evidence type="ECO:0000256" key="10">
    <source>
        <dbReference type="RuleBase" id="RU366077"/>
    </source>
</evidence>
<dbReference type="Ensembl" id="ENSNMLT00000004242.1">
    <property type="protein sequence ID" value="ENSNMLP00000003692.1"/>
    <property type="gene ID" value="ENSNMLG00000002688.1"/>
</dbReference>
<proteinExistence type="inferred from homology"/>
<dbReference type="GO" id="GO:0006508">
    <property type="term" value="P:proteolysis"/>
    <property type="evidence" value="ECO:0007669"/>
    <property type="project" value="UniProtKB-KW"/>
</dbReference>
<dbReference type="GO" id="GO:0005737">
    <property type="term" value="C:cytoplasm"/>
    <property type="evidence" value="ECO:0007669"/>
    <property type="project" value="TreeGrafter"/>
</dbReference>
<evidence type="ECO:0000256" key="7">
    <source>
        <dbReference type="ARBA" id="ARBA00039717"/>
    </source>
</evidence>
<keyword evidence="3 9" id="KW-0479">Metal-binding</keyword>
<keyword evidence="6 9" id="KW-0482">Metalloprotease</keyword>
<keyword evidence="4 10" id="KW-0378">Hydrolase</keyword>
<dbReference type="GO" id="GO:0046872">
    <property type="term" value="F:metal ion binding"/>
    <property type="evidence" value="ECO:0007669"/>
    <property type="project" value="UniProtKB-KW"/>
</dbReference>
<dbReference type="SUPFAM" id="SSF55486">
    <property type="entry name" value="Metalloproteases ('zincins'), catalytic domain"/>
    <property type="match status" value="1"/>
</dbReference>
<dbReference type="FunFam" id="3.10.170.20:FF:000002">
    <property type="entry name" value="Leishmanolysin like peptidase"/>
    <property type="match status" value="1"/>
</dbReference>
<dbReference type="Proteomes" id="UP000694523">
    <property type="component" value="Unplaced"/>
</dbReference>
<keyword evidence="2 10" id="KW-0645">Protease</keyword>
<comment type="cofactor">
    <cofactor evidence="9 10">
        <name>Zn(2+)</name>
        <dbReference type="ChEBI" id="CHEBI:29105"/>
    </cofactor>
    <text evidence="9 10">Binds 1 zinc ion per subunit.</text>
</comment>
<dbReference type="EC" id="3.4.24.-" evidence="10"/>
<evidence type="ECO:0000256" key="3">
    <source>
        <dbReference type="ARBA" id="ARBA00022723"/>
    </source>
</evidence>
<evidence type="ECO:0000256" key="1">
    <source>
        <dbReference type="ARBA" id="ARBA00005860"/>
    </source>
</evidence>
<dbReference type="Pfam" id="PF01457">
    <property type="entry name" value="Peptidase_M8"/>
    <property type="match status" value="2"/>
</dbReference>
<name>A0A8C6SGV4_9GOBI</name>
<dbReference type="Gene3D" id="3.10.170.20">
    <property type="match status" value="1"/>
</dbReference>
<organism evidence="11 12">
    <name type="scientific">Neogobius melanostomus</name>
    <name type="common">round goby</name>
    <dbReference type="NCBI Taxonomy" id="47308"/>
    <lineage>
        <taxon>Eukaryota</taxon>
        <taxon>Metazoa</taxon>
        <taxon>Chordata</taxon>
        <taxon>Craniata</taxon>
        <taxon>Vertebrata</taxon>
        <taxon>Euteleostomi</taxon>
        <taxon>Actinopterygii</taxon>
        <taxon>Neopterygii</taxon>
        <taxon>Teleostei</taxon>
        <taxon>Neoteleostei</taxon>
        <taxon>Acanthomorphata</taxon>
        <taxon>Gobiaria</taxon>
        <taxon>Gobiiformes</taxon>
        <taxon>Gobioidei</taxon>
        <taxon>Gobiidae</taxon>
        <taxon>Benthophilinae</taxon>
        <taxon>Neogobiini</taxon>
        <taxon>Neogobius</taxon>
    </lineage>
</organism>
<reference evidence="11" key="2">
    <citation type="submission" date="2025-09" db="UniProtKB">
        <authorList>
            <consortium name="Ensembl"/>
        </authorList>
    </citation>
    <scope>IDENTIFICATION</scope>
</reference>